<gene>
    <name evidence="2" type="ORF">ACFQ5P_06960</name>
</gene>
<sequence length="182" mass="20105">MLDRKTLVIGAASLAVGVAIGGVFLGNAPHAETSPVIQAERDFMDFTMPDLARSDETRGTNEPDVEPPASQTEKDFMDFTMPDLSQSQGVEETTRHGCVKPARPQWAVNRSPQEADNAVLLKAIYDMRRYENIIETNSCPCDIEHPSWNSADQEYNEVATGKDRAEIQDLGGEVLREVARLL</sequence>
<accession>A0ABW4DTK2</accession>
<name>A0ABW4DTK2_9RHOB</name>
<feature type="non-terminal residue" evidence="2">
    <location>
        <position position="182"/>
    </location>
</feature>
<evidence type="ECO:0000256" key="1">
    <source>
        <dbReference type="SAM" id="MobiDB-lite"/>
    </source>
</evidence>
<reference evidence="3" key="1">
    <citation type="journal article" date="2019" name="Int. J. Syst. Evol. Microbiol.">
        <title>The Global Catalogue of Microorganisms (GCM) 10K type strain sequencing project: providing services to taxonomists for standard genome sequencing and annotation.</title>
        <authorList>
            <consortium name="The Broad Institute Genomics Platform"/>
            <consortium name="The Broad Institute Genome Sequencing Center for Infectious Disease"/>
            <person name="Wu L."/>
            <person name="Ma J."/>
        </authorList>
    </citation>
    <scope>NUCLEOTIDE SEQUENCE [LARGE SCALE GENOMIC DNA]</scope>
    <source>
        <strain evidence="3">CCM 8875</strain>
    </source>
</reference>
<evidence type="ECO:0000313" key="3">
    <source>
        <dbReference type="Proteomes" id="UP001597302"/>
    </source>
</evidence>
<comment type="caution">
    <text evidence="2">The sequence shown here is derived from an EMBL/GenBank/DDBJ whole genome shotgun (WGS) entry which is preliminary data.</text>
</comment>
<evidence type="ECO:0000313" key="2">
    <source>
        <dbReference type="EMBL" id="MFD1481029.1"/>
    </source>
</evidence>
<protein>
    <submittedName>
        <fullName evidence="2">Uncharacterized protein</fullName>
    </submittedName>
</protein>
<proteinExistence type="predicted"/>
<feature type="region of interest" description="Disordered" evidence="1">
    <location>
        <begin position="53"/>
        <end position="72"/>
    </location>
</feature>
<keyword evidence="3" id="KW-1185">Reference proteome</keyword>
<dbReference type="EMBL" id="JBHTOQ010000016">
    <property type="protein sequence ID" value="MFD1481029.1"/>
    <property type="molecule type" value="Genomic_DNA"/>
</dbReference>
<dbReference type="Proteomes" id="UP001597302">
    <property type="component" value="Unassembled WGS sequence"/>
</dbReference>
<organism evidence="2 3">
    <name type="scientific">Paracoccus nototheniae</name>
    <dbReference type="NCBI Taxonomy" id="2489002"/>
    <lineage>
        <taxon>Bacteria</taxon>
        <taxon>Pseudomonadati</taxon>
        <taxon>Pseudomonadota</taxon>
        <taxon>Alphaproteobacteria</taxon>
        <taxon>Rhodobacterales</taxon>
        <taxon>Paracoccaceae</taxon>
        <taxon>Paracoccus</taxon>
    </lineage>
</organism>